<keyword evidence="1" id="KW-1133">Transmembrane helix</keyword>
<dbReference type="EMBL" id="CP002047">
    <property type="protein sequence ID" value="ADI11043.1"/>
    <property type="molecule type" value="Genomic_DNA"/>
</dbReference>
<keyword evidence="1" id="KW-0472">Membrane</keyword>
<dbReference type="Proteomes" id="UP000000377">
    <property type="component" value="Chromosome"/>
</dbReference>
<feature type="transmembrane region" description="Helical" evidence="1">
    <location>
        <begin position="117"/>
        <end position="134"/>
    </location>
</feature>
<keyword evidence="3" id="KW-1185">Reference proteome</keyword>
<evidence type="ECO:0000313" key="2">
    <source>
        <dbReference type="EMBL" id="ADI11043.1"/>
    </source>
</evidence>
<dbReference type="PATRIC" id="fig|749414.3.peg.8149"/>
<feature type="transmembrane region" description="Helical" evidence="1">
    <location>
        <begin position="31"/>
        <end position="52"/>
    </location>
</feature>
<reference evidence="2 3" key="1">
    <citation type="journal article" date="2010" name="J. Bacteriol.">
        <title>Genome sequence of the milbemycin-producing bacterium Streptomyces bingchenggensis.</title>
        <authorList>
            <person name="Wang X.J."/>
            <person name="Yan Y.J."/>
            <person name="Zhang B."/>
            <person name="An J."/>
            <person name="Wang J.J."/>
            <person name="Tian J."/>
            <person name="Jiang L."/>
            <person name="Chen Y.H."/>
            <person name="Huang S.X."/>
            <person name="Yin M."/>
            <person name="Zhang J."/>
            <person name="Gao A.L."/>
            <person name="Liu C.X."/>
            <person name="Zhu Z.X."/>
            <person name="Xiang W.S."/>
        </authorList>
    </citation>
    <scope>NUCLEOTIDE SEQUENCE [LARGE SCALE GENOMIC DNA]</scope>
    <source>
        <strain evidence="2 3">BCW-1</strain>
    </source>
</reference>
<name>D7CF21_STRBB</name>
<dbReference type="HOGENOM" id="CLU_155293_0_0_11"/>
<organism evidence="2 3">
    <name type="scientific">Streptomyces bingchenggensis (strain BCW-1)</name>
    <dbReference type="NCBI Taxonomy" id="749414"/>
    <lineage>
        <taxon>Bacteria</taxon>
        <taxon>Bacillati</taxon>
        <taxon>Actinomycetota</taxon>
        <taxon>Actinomycetes</taxon>
        <taxon>Kitasatosporales</taxon>
        <taxon>Streptomycetaceae</taxon>
        <taxon>Streptomyces</taxon>
    </lineage>
</organism>
<sequence length="142" mass="14632">MPTPRTLAPPPDSVGSPPAAGRHRVPWFMRITLLLQSAAILAQAVTAGLLLASVPIGRTLHAGMAQAVLGAVLLNLLAAVLAWRPGGGSPRLILKSTPMLVFTALQAVLGAAHVREVHVPLGVLMFGASVMLLMQARGGETA</sequence>
<dbReference type="KEGG" id="sbh:SBI_07923"/>
<keyword evidence="1" id="KW-0812">Transmembrane</keyword>
<dbReference type="AlphaFoldDB" id="D7CF21"/>
<evidence type="ECO:0000256" key="1">
    <source>
        <dbReference type="SAM" id="Phobius"/>
    </source>
</evidence>
<dbReference type="eggNOG" id="ENOG50342FJ">
    <property type="taxonomic scope" value="Bacteria"/>
</dbReference>
<dbReference type="RefSeq" id="WP_014180493.1">
    <property type="nucleotide sequence ID" value="NC_016582.1"/>
</dbReference>
<feature type="transmembrane region" description="Helical" evidence="1">
    <location>
        <begin position="64"/>
        <end position="83"/>
    </location>
</feature>
<proteinExistence type="predicted"/>
<accession>D7CF21</accession>
<evidence type="ECO:0008006" key="4">
    <source>
        <dbReference type="Google" id="ProtNLM"/>
    </source>
</evidence>
<evidence type="ECO:0000313" key="3">
    <source>
        <dbReference type="Proteomes" id="UP000000377"/>
    </source>
</evidence>
<gene>
    <name evidence="2" type="ordered locus">SBI_07923</name>
</gene>
<feature type="transmembrane region" description="Helical" evidence="1">
    <location>
        <begin position="92"/>
        <end position="111"/>
    </location>
</feature>
<protein>
    <recommendedName>
        <fullName evidence="4">Integral membrane protein</fullName>
    </recommendedName>
</protein>